<evidence type="ECO:0000313" key="8">
    <source>
        <dbReference type="EMBL" id="SPF29772.1"/>
    </source>
</evidence>
<evidence type="ECO:0000256" key="5">
    <source>
        <dbReference type="ARBA" id="ARBA00022842"/>
    </source>
</evidence>
<dbReference type="InterPro" id="IPR039121">
    <property type="entry name" value="NUDT19"/>
</dbReference>
<evidence type="ECO:0000313" key="9">
    <source>
        <dbReference type="Proteomes" id="UP000244932"/>
    </source>
</evidence>
<dbReference type="AlphaFoldDB" id="A0A2R8AC39"/>
<dbReference type="SUPFAM" id="SSF55811">
    <property type="entry name" value="Nudix"/>
    <property type="match status" value="1"/>
</dbReference>
<comment type="cofactor">
    <cofactor evidence="2">
        <name>Mg(2+)</name>
        <dbReference type="ChEBI" id="CHEBI:18420"/>
    </cofactor>
</comment>
<dbReference type="GO" id="GO:0046872">
    <property type="term" value="F:metal ion binding"/>
    <property type="evidence" value="ECO:0007669"/>
    <property type="project" value="UniProtKB-KW"/>
</dbReference>
<dbReference type="PROSITE" id="PS51462">
    <property type="entry name" value="NUDIX"/>
    <property type="match status" value="1"/>
</dbReference>
<proteinExistence type="predicted"/>
<evidence type="ECO:0000256" key="1">
    <source>
        <dbReference type="ARBA" id="ARBA00001936"/>
    </source>
</evidence>
<feature type="domain" description="Nudix hydrolase" evidence="7">
    <location>
        <begin position="1"/>
        <end position="160"/>
    </location>
</feature>
<keyword evidence="3" id="KW-0479">Metal-binding</keyword>
<evidence type="ECO:0000256" key="2">
    <source>
        <dbReference type="ARBA" id="ARBA00001946"/>
    </source>
</evidence>
<keyword evidence="6" id="KW-0464">Manganese</keyword>
<dbReference type="Proteomes" id="UP000244932">
    <property type="component" value="Unassembled WGS sequence"/>
</dbReference>
<keyword evidence="5" id="KW-0460">Magnesium</keyword>
<dbReference type="Gene3D" id="3.90.79.10">
    <property type="entry name" value="Nucleoside Triphosphate Pyrophosphohydrolase"/>
    <property type="match status" value="1"/>
</dbReference>
<organism evidence="8 9">
    <name type="scientific">Pontivivens insulae</name>
    <dbReference type="NCBI Taxonomy" id="1639689"/>
    <lineage>
        <taxon>Bacteria</taxon>
        <taxon>Pseudomonadati</taxon>
        <taxon>Pseudomonadota</taxon>
        <taxon>Alphaproteobacteria</taxon>
        <taxon>Rhodobacterales</taxon>
        <taxon>Paracoccaceae</taxon>
        <taxon>Pontivivens</taxon>
    </lineage>
</organism>
<evidence type="ECO:0000256" key="3">
    <source>
        <dbReference type="ARBA" id="ARBA00022723"/>
    </source>
</evidence>
<dbReference type="InterPro" id="IPR000086">
    <property type="entry name" value="NUDIX_hydrolase_dom"/>
</dbReference>
<sequence>MPNKYVFPGGALDDQDRDIPVHRDLVPHVRAILNQQSEPDKSARLALAAIRELFEETGLALGQPGQTEQDVPPDWAGFVARGLLPDLGALDVIFRAVTPAGRPRRFDARFFMARVEDITGDPDDFSEACDELSHLHWVPLADARKLALPFITEIVLSEVEARLRTGPRPVPFFNHVGERSHFRMLTA</sequence>
<evidence type="ECO:0000259" key="7">
    <source>
        <dbReference type="PROSITE" id="PS51462"/>
    </source>
</evidence>
<evidence type="ECO:0000256" key="6">
    <source>
        <dbReference type="ARBA" id="ARBA00023211"/>
    </source>
</evidence>
<dbReference type="InterPro" id="IPR015797">
    <property type="entry name" value="NUDIX_hydrolase-like_dom_sf"/>
</dbReference>
<evidence type="ECO:0000256" key="4">
    <source>
        <dbReference type="ARBA" id="ARBA00022801"/>
    </source>
</evidence>
<dbReference type="EMBL" id="OMKW01000002">
    <property type="protein sequence ID" value="SPF29772.1"/>
    <property type="molecule type" value="Genomic_DNA"/>
</dbReference>
<keyword evidence="9" id="KW-1185">Reference proteome</keyword>
<comment type="cofactor">
    <cofactor evidence="1">
        <name>Mn(2+)</name>
        <dbReference type="ChEBI" id="CHEBI:29035"/>
    </cofactor>
</comment>
<name>A0A2R8AC39_9RHOB</name>
<dbReference type="GO" id="GO:0016818">
    <property type="term" value="F:hydrolase activity, acting on acid anhydrides, in phosphorus-containing anhydrides"/>
    <property type="evidence" value="ECO:0007669"/>
    <property type="project" value="InterPro"/>
</dbReference>
<keyword evidence="4" id="KW-0378">Hydrolase</keyword>
<dbReference type="PANTHER" id="PTHR12318:SF0">
    <property type="entry name" value="ACYL-COENZYME A DIPHOSPHATASE NUDT19"/>
    <property type="match status" value="1"/>
</dbReference>
<reference evidence="8 9" key="1">
    <citation type="submission" date="2018-03" db="EMBL/GenBank/DDBJ databases">
        <authorList>
            <person name="Keele B.F."/>
        </authorList>
    </citation>
    <scope>NUCLEOTIDE SEQUENCE [LARGE SCALE GENOMIC DNA]</scope>
    <source>
        <strain evidence="8 9">CeCT 8812</strain>
    </source>
</reference>
<gene>
    <name evidence="8" type="ORF">POI8812_02089</name>
</gene>
<protein>
    <recommendedName>
        <fullName evidence="7">Nudix hydrolase domain-containing protein</fullName>
    </recommendedName>
</protein>
<accession>A0A2R8AC39</accession>
<dbReference type="PANTHER" id="PTHR12318">
    <property type="entry name" value="TESTOSTERONE-REGULATED PROTEIN RP2"/>
    <property type="match status" value="1"/>
</dbReference>